<evidence type="ECO:0000313" key="1">
    <source>
        <dbReference type="EMBL" id="CAK0873084.1"/>
    </source>
</evidence>
<dbReference type="PANTHER" id="PTHR15576">
    <property type="entry name" value="RIBITOL-5-PHOSPHATE XYLOSYLTRANSFERASE 1"/>
    <property type="match status" value="1"/>
</dbReference>
<evidence type="ECO:0008006" key="3">
    <source>
        <dbReference type="Google" id="ProtNLM"/>
    </source>
</evidence>
<reference evidence="1" key="1">
    <citation type="submission" date="2023-10" db="EMBL/GenBank/DDBJ databases">
        <authorList>
            <person name="Chen Y."/>
            <person name="Shah S."/>
            <person name="Dougan E. K."/>
            <person name="Thang M."/>
            <person name="Chan C."/>
        </authorList>
    </citation>
    <scope>NUCLEOTIDE SEQUENCE [LARGE SCALE GENOMIC DNA]</scope>
</reference>
<keyword evidence="2" id="KW-1185">Reference proteome</keyword>
<dbReference type="EMBL" id="CAUYUJ010017238">
    <property type="protein sequence ID" value="CAK0873084.1"/>
    <property type="molecule type" value="Genomic_DNA"/>
</dbReference>
<comment type="caution">
    <text evidence="1">The sequence shown here is derived from an EMBL/GenBank/DDBJ whole genome shotgun (WGS) entry which is preliminary data.</text>
</comment>
<accession>A0ABN9VIL5</accession>
<gene>
    <name evidence="1" type="ORF">PCOR1329_LOCUS58385</name>
</gene>
<dbReference type="Proteomes" id="UP001189429">
    <property type="component" value="Unassembled WGS sequence"/>
</dbReference>
<name>A0ABN9VIL5_9DINO</name>
<protein>
    <recommendedName>
        <fullName evidence="3">Exostosin GT47 domain-containing protein</fullName>
    </recommendedName>
</protein>
<organism evidence="1 2">
    <name type="scientific">Prorocentrum cordatum</name>
    <dbReference type="NCBI Taxonomy" id="2364126"/>
    <lineage>
        <taxon>Eukaryota</taxon>
        <taxon>Sar</taxon>
        <taxon>Alveolata</taxon>
        <taxon>Dinophyceae</taxon>
        <taxon>Prorocentrales</taxon>
        <taxon>Prorocentraceae</taxon>
        <taxon>Prorocentrum</taxon>
    </lineage>
</organism>
<evidence type="ECO:0000313" key="2">
    <source>
        <dbReference type="Proteomes" id="UP001189429"/>
    </source>
</evidence>
<dbReference type="PANTHER" id="PTHR15576:SF1">
    <property type="entry name" value="RIBITOL-5-PHOSPHATE XYLOSYLTRANSFERASE 1"/>
    <property type="match status" value="1"/>
</dbReference>
<proteinExistence type="predicted"/>
<sequence>MGGAQTAQWAELTAAARALSMAGGLFDVVTDSRFVADYIGKIKNQSTVYVISSALPDFIGKVWHTIPRDISFVLVTGAAVTSVPFDDKKPPKGGKLLGWTQEEFAHFINDPRISHWFTQNAVARHHKLTAIPLGIDYRWLNRMGSGKGHIPGHAWGDHMTPQEQESQFLGVIKAQKPWRERESAAYADFHFQMDSRGGSGSRQHALHSLRQTKYKDSMHWATKRRDRVDVWKEYGKHKYVVAPVGVGLDSYRVWEALILGSIPIVPRSELADSELYEGLHVKRVIQWSMVDVPGFIESATSSMDNSSQEGEPVFNEKLTLEYWLRLIREAAVRGPPSRPQL</sequence>
<dbReference type="InterPro" id="IPR055286">
    <property type="entry name" value="RXYLT1-like"/>
</dbReference>